<dbReference type="EMBL" id="CP040749">
    <property type="protein sequence ID" value="QCX38703.1"/>
    <property type="molecule type" value="Genomic_DNA"/>
</dbReference>
<sequence length="462" mass="53505">MKKYNHLYLLTLILFFFFSCEKKKEVEGNKSNGSEEVVDFKLTAEDEILLDTIEKQTFNYFWEGAEPNSGLARERLHMDDIYPTSPKNTVTTGGSGFGLMAILVGVERKFITREEALKRYQKIVAFLEKSDRFHGAWPHWINGENGKVVAFSKKDNGGDLVETAFLAQGLLTVAEYFREGNTDEKQLVNQIENLWKTIDWNWYTKGDDVLYWHWSPEYQWEMNFPVGGYNEALIMYVLAASSPRHPIQKSVYDKGWARNGDITKDTVYYGLETELDHYEHDKSPVGPLFWAHYSYLGLNPKGLTDQYGDYWKLNQNHAMIHYKYALDNPKKYKGYGDDYWGFTSSYSIKGYDGHRPDRDLGVVSPTAALSSFPYTPKESIQMLRHLYKDMPEYIGKYGPYDAIALDSDWKTVRYLAIDQGPIPVMIENYRSGLLWNLFMQNKDVQKGLKKLGFQSPNLKTND</sequence>
<organism evidence="2 3">
    <name type="scientific">Aureibaculum algae</name>
    <dbReference type="NCBI Taxonomy" id="2584122"/>
    <lineage>
        <taxon>Bacteria</taxon>
        <taxon>Pseudomonadati</taxon>
        <taxon>Bacteroidota</taxon>
        <taxon>Flavobacteriia</taxon>
        <taxon>Flavobacteriales</taxon>
        <taxon>Flavobacteriaceae</taxon>
        <taxon>Aureibaculum</taxon>
    </lineage>
</organism>
<dbReference type="Pfam" id="PF10091">
    <property type="entry name" value="Glycoamylase"/>
    <property type="match status" value="1"/>
</dbReference>
<dbReference type="OrthoDB" id="5937621at2"/>
<dbReference type="RefSeq" id="WP_138949595.1">
    <property type="nucleotide sequence ID" value="NZ_CP040749.1"/>
</dbReference>
<evidence type="ECO:0000313" key="3">
    <source>
        <dbReference type="Proteomes" id="UP000306229"/>
    </source>
</evidence>
<accession>A0A5B7TTZ3</accession>
<dbReference type="AlphaFoldDB" id="A0A5B7TTZ3"/>
<reference evidence="2 3" key="1">
    <citation type="submission" date="2019-05" db="EMBL/GenBank/DDBJ databases">
        <title>Algicella ahnfeltiae gen. nov., sp. nov., a novel marine bacterium of the family Flavobacteriaceae isolated from a red alga.</title>
        <authorList>
            <person name="Nedashkovskaya O.I."/>
            <person name="Kukhlevskiy A.D."/>
            <person name="Kim S.-G."/>
            <person name="Zhukova N.V."/>
            <person name="Mikhailov V.V."/>
        </authorList>
    </citation>
    <scope>NUCLEOTIDE SEQUENCE [LARGE SCALE GENOMIC DNA]</scope>
    <source>
        <strain evidence="2 3">10Alg115</strain>
    </source>
</reference>
<name>A0A5B7TTZ3_9FLAO</name>
<dbReference type="PROSITE" id="PS51257">
    <property type="entry name" value="PROKAR_LIPOPROTEIN"/>
    <property type="match status" value="1"/>
</dbReference>
<dbReference type="KEGG" id="fbe:FF125_09750"/>
<protein>
    <submittedName>
        <fullName evidence="2">Beta-glucosidase</fullName>
    </submittedName>
</protein>
<evidence type="ECO:0000313" key="2">
    <source>
        <dbReference type="EMBL" id="QCX38703.1"/>
    </source>
</evidence>
<dbReference type="Proteomes" id="UP000306229">
    <property type="component" value="Chromosome"/>
</dbReference>
<proteinExistence type="predicted"/>
<dbReference type="PIRSF" id="PIRSF028431">
    <property type="entry name" value="UCP028431"/>
    <property type="match status" value="1"/>
</dbReference>
<evidence type="ECO:0000259" key="1">
    <source>
        <dbReference type="Pfam" id="PF10091"/>
    </source>
</evidence>
<dbReference type="InterPro" id="IPR016883">
    <property type="entry name" value="UCP028431"/>
</dbReference>
<dbReference type="InterPro" id="IPR019282">
    <property type="entry name" value="Glycoamylase-like_cons_dom"/>
</dbReference>
<gene>
    <name evidence="2" type="ORF">FF125_09750</name>
</gene>
<feature type="domain" description="Glycoamylase-like" evidence="1">
    <location>
        <begin position="223"/>
        <end position="441"/>
    </location>
</feature>
<dbReference type="Gene3D" id="1.50.10.140">
    <property type="match status" value="1"/>
</dbReference>
<keyword evidence="3" id="KW-1185">Reference proteome</keyword>